<reference evidence="1 2" key="1">
    <citation type="journal article" date="2018" name="Arch. Microbiol.">
        <title>New insights into the metabolic potential of the phototrophic purple bacterium Rhodopila globiformis DSM 161(T) from its draft genome sequence and evidence for a vanadium-dependent nitrogenase.</title>
        <authorList>
            <person name="Imhoff J.F."/>
            <person name="Rahn T."/>
            <person name="Kunzel S."/>
            <person name="Neulinger S.C."/>
        </authorList>
    </citation>
    <scope>NUCLEOTIDE SEQUENCE [LARGE SCALE GENOMIC DNA]</scope>
    <source>
        <strain evidence="1 2">DSM 16996</strain>
    </source>
</reference>
<dbReference type="Proteomes" id="UP000239089">
    <property type="component" value="Unassembled WGS sequence"/>
</dbReference>
<keyword evidence="2" id="KW-1185">Reference proteome</keyword>
<sequence>MGAVGKAHDRARRVPDATIGVRMPWFVVYRNKTMNKEMRSPPCPTERSALTHARALDRDGAEVLRVEGPDGAAVPARMLDAWLDDAPDMAD</sequence>
<name>A0A2S6MTZ5_9HYPH</name>
<protein>
    <submittedName>
        <fullName evidence="1">Uncharacterized protein</fullName>
    </submittedName>
</protein>
<evidence type="ECO:0000313" key="1">
    <source>
        <dbReference type="EMBL" id="PPQ25840.1"/>
    </source>
</evidence>
<accession>A0A2S6MTZ5</accession>
<evidence type="ECO:0000313" key="2">
    <source>
        <dbReference type="Proteomes" id="UP000239089"/>
    </source>
</evidence>
<comment type="caution">
    <text evidence="1">The sequence shown here is derived from an EMBL/GenBank/DDBJ whole genome shotgun (WGS) entry which is preliminary data.</text>
</comment>
<dbReference type="AlphaFoldDB" id="A0A2S6MTZ5"/>
<gene>
    <name evidence="1" type="ORF">CCR94_24015</name>
</gene>
<dbReference type="EMBL" id="NHSJ01000140">
    <property type="protein sequence ID" value="PPQ25840.1"/>
    <property type="molecule type" value="Genomic_DNA"/>
</dbReference>
<proteinExistence type="predicted"/>
<organism evidence="1 2">
    <name type="scientific">Rhodoblastus sphagnicola</name>
    <dbReference type="NCBI Taxonomy" id="333368"/>
    <lineage>
        <taxon>Bacteria</taxon>
        <taxon>Pseudomonadati</taxon>
        <taxon>Pseudomonadota</taxon>
        <taxon>Alphaproteobacteria</taxon>
        <taxon>Hyphomicrobiales</taxon>
        <taxon>Rhodoblastaceae</taxon>
        <taxon>Rhodoblastus</taxon>
    </lineage>
</organism>